<evidence type="ECO:0000313" key="9">
    <source>
        <dbReference type="EMBL" id="QGN29237.1"/>
    </source>
</evidence>
<organism evidence="10 11">
    <name type="scientific">Enterococcus casseliflavus</name>
    <name type="common">Enterococcus flavescens</name>
    <dbReference type="NCBI Taxonomy" id="37734"/>
    <lineage>
        <taxon>Bacteria</taxon>
        <taxon>Bacillati</taxon>
        <taxon>Bacillota</taxon>
        <taxon>Bacilli</taxon>
        <taxon>Lactobacillales</taxon>
        <taxon>Enterococcaceae</taxon>
        <taxon>Enterococcus</taxon>
    </lineage>
</organism>
<evidence type="ECO:0000313" key="12">
    <source>
        <dbReference type="Proteomes" id="UP000422837"/>
    </source>
</evidence>
<proteinExistence type="predicted"/>
<dbReference type="AlphaFoldDB" id="A0A1G9BD07"/>
<feature type="region of interest" description="Disordered" evidence="6">
    <location>
        <begin position="68"/>
        <end position="102"/>
    </location>
</feature>
<dbReference type="PANTHER" id="PTHR33885">
    <property type="entry name" value="PHAGE SHOCK PROTEIN C"/>
    <property type="match status" value="1"/>
</dbReference>
<keyword evidence="3 7" id="KW-0812">Transmembrane</keyword>
<dbReference type="Proteomes" id="UP000422837">
    <property type="component" value="Chromosome"/>
</dbReference>
<dbReference type="EMBL" id="QRMZ01000004">
    <property type="protein sequence ID" value="RHK07437.1"/>
    <property type="molecule type" value="Genomic_DNA"/>
</dbReference>
<evidence type="ECO:0000313" key="11">
    <source>
        <dbReference type="Proteomes" id="UP000286288"/>
    </source>
</evidence>
<evidence type="ECO:0000256" key="5">
    <source>
        <dbReference type="ARBA" id="ARBA00023136"/>
    </source>
</evidence>
<feature type="domain" description="Phage shock protein PspC N-terminal" evidence="8">
    <location>
        <begin position="3"/>
        <end position="61"/>
    </location>
</feature>
<dbReference type="Proteomes" id="UP000286288">
    <property type="component" value="Unassembled WGS sequence"/>
</dbReference>
<dbReference type="RefSeq" id="WP_005225787.1">
    <property type="nucleotide sequence ID" value="NZ_BJMG01000001.1"/>
</dbReference>
<evidence type="ECO:0000256" key="1">
    <source>
        <dbReference type="ARBA" id="ARBA00004162"/>
    </source>
</evidence>
<evidence type="ECO:0000256" key="4">
    <source>
        <dbReference type="ARBA" id="ARBA00022989"/>
    </source>
</evidence>
<name>A0A1G9BD07_ENTCA</name>
<dbReference type="EMBL" id="CP046123">
    <property type="protein sequence ID" value="QGN29237.1"/>
    <property type="molecule type" value="Genomic_DNA"/>
</dbReference>
<feature type="compositionally biased region" description="Acidic residues" evidence="6">
    <location>
        <begin position="93"/>
        <end position="102"/>
    </location>
</feature>
<feature type="transmembrane region" description="Helical" evidence="7">
    <location>
        <begin position="34"/>
        <end position="59"/>
    </location>
</feature>
<dbReference type="Pfam" id="PF04024">
    <property type="entry name" value="PspC"/>
    <property type="match status" value="1"/>
</dbReference>
<evidence type="ECO:0000256" key="6">
    <source>
        <dbReference type="SAM" id="MobiDB-lite"/>
    </source>
</evidence>
<gene>
    <name evidence="10" type="ORF">DW084_04050</name>
    <name evidence="9" type="ORF">GFU50_06865</name>
</gene>
<keyword evidence="2" id="KW-1003">Cell membrane</keyword>
<reference evidence="9 12" key="2">
    <citation type="submission" date="2019-11" db="EMBL/GenBank/DDBJ databases">
        <title>Detection and genome characteristic of a blood enterococcus casselifavus isolate from Zhengzhou,china.</title>
        <authorList>
            <person name="Wen P."/>
        </authorList>
    </citation>
    <scope>NUCLEOTIDE SEQUENCE [LARGE SCALE GENOMIC DNA]</scope>
    <source>
        <strain evidence="9 12">EC291</strain>
    </source>
</reference>
<evidence type="ECO:0000256" key="2">
    <source>
        <dbReference type="ARBA" id="ARBA00022475"/>
    </source>
</evidence>
<evidence type="ECO:0000313" key="10">
    <source>
        <dbReference type="EMBL" id="RHK07437.1"/>
    </source>
</evidence>
<keyword evidence="5 7" id="KW-0472">Membrane</keyword>
<dbReference type="InterPro" id="IPR007168">
    <property type="entry name" value="Phageshock_PspC_N"/>
</dbReference>
<dbReference type="PANTHER" id="PTHR33885:SF3">
    <property type="entry name" value="PHAGE SHOCK PROTEIN C"/>
    <property type="match status" value="1"/>
</dbReference>
<reference evidence="10 11" key="1">
    <citation type="submission" date="2018-08" db="EMBL/GenBank/DDBJ databases">
        <title>A genome reference for cultivated species of the human gut microbiota.</title>
        <authorList>
            <person name="Zou Y."/>
            <person name="Xue W."/>
            <person name="Luo G."/>
        </authorList>
    </citation>
    <scope>NUCLEOTIDE SEQUENCE [LARGE SCALE GENOMIC DNA]</scope>
    <source>
        <strain evidence="10 11">AF48-16</strain>
    </source>
</reference>
<evidence type="ECO:0000256" key="3">
    <source>
        <dbReference type="ARBA" id="ARBA00022692"/>
    </source>
</evidence>
<accession>A0A1G9BD07</accession>
<evidence type="ECO:0000259" key="8">
    <source>
        <dbReference type="Pfam" id="PF04024"/>
    </source>
</evidence>
<sequence>MNKKLTKSANNVVITGTLGGLAEYLRIDPTIVRVIYVFLSLVTAGFPGITLYIIMAVLIPSGRKSTSGYGHDNHYYKQNKYNEANRPRKEAEKVEDEDWSDF</sequence>
<dbReference type="GO" id="GO:0005886">
    <property type="term" value="C:plasma membrane"/>
    <property type="evidence" value="ECO:0007669"/>
    <property type="project" value="UniProtKB-SubCell"/>
</dbReference>
<keyword evidence="4 7" id="KW-1133">Transmembrane helix</keyword>
<feature type="compositionally biased region" description="Basic and acidic residues" evidence="6">
    <location>
        <begin position="83"/>
        <end position="92"/>
    </location>
</feature>
<dbReference type="GeneID" id="15141875"/>
<comment type="subcellular location">
    <subcellularLocation>
        <location evidence="1">Cell membrane</location>
        <topology evidence="1">Single-pass membrane protein</topology>
    </subcellularLocation>
</comment>
<evidence type="ECO:0000256" key="7">
    <source>
        <dbReference type="SAM" id="Phobius"/>
    </source>
</evidence>
<dbReference type="OrthoDB" id="9815286at2"/>
<protein>
    <submittedName>
        <fullName evidence="10">PspC domain-containing protein</fullName>
    </submittedName>
</protein>
<dbReference type="InterPro" id="IPR052027">
    <property type="entry name" value="PspC"/>
</dbReference>